<reference evidence="1" key="1">
    <citation type="submission" date="2014-05" db="EMBL/GenBank/DDBJ databases">
        <authorList>
            <person name="Chronopoulou M."/>
        </authorList>
    </citation>
    <scope>NUCLEOTIDE SEQUENCE</scope>
    <source>
        <tissue evidence="1">Whole organism</tissue>
    </source>
</reference>
<dbReference type="AlphaFoldDB" id="A0A0K2TKI4"/>
<protein>
    <submittedName>
        <fullName evidence="1">Uncharacterized protein</fullName>
    </submittedName>
</protein>
<dbReference type="EMBL" id="HACA01008796">
    <property type="protein sequence ID" value="CDW26157.1"/>
    <property type="molecule type" value="Transcribed_RNA"/>
</dbReference>
<evidence type="ECO:0000313" key="1">
    <source>
        <dbReference type="EMBL" id="CDW26157.1"/>
    </source>
</evidence>
<sequence>MSIFFGNILRIYCMRL</sequence>
<organism evidence="1">
    <name type="scientific">Lepeophtheirus salmonis</name>
    <name type="common">Salmon louse</name>
    <name type="synonym">Caligus salmonis</name>
    <dbReference type="NCBI Taxonomy" id="72036"/>
    <lineage>
        <taxon>Eukaryota</taxon>
        <taxon>Metazoa</taxon>
        <taxon>Ecdysozoa</taxon>
        <taxon>Arthropoda</taxon>
        <taxon>Crustacea</taxon>
        <taxon>Multicrustacea</taxon>
        <taxon>Hexanauplia</taxon>
        <taxon>Copepoda</taxon>
        <taxon>Siphonostomatoida</taxon>
        <taxon>Caligidae</taxon>
        <taxon>Lepeophtheirus</taxon>
    </lineage>
</organism>
<name>A0A0K2TKI4_LEPSM</name>
<accession>A0A0K2TKI4</accession>
<proteinExistence type="predicted"/>